<feature type="region of interest" description="Disordered" evidence="1">
    <location>
        <begin position="69"/>
        <end position="90"/>
    </location>
</feature>
<dbReference type="AlphaFoldDB" id="A0A3N9XLA9"/>
<proteinExistence type="predicted"/>
<dbReference type="OrthoDB" id="3389312at2"/>
<evidence type="ECO:0000313" key="3">
    <source>
        <dbReference type="Proteomes" id="UP000278981"/>
    </source>
</evidence>
<organism evidence="2 3">
    <name type="scientific">Micromonospora ureilytica</name>
    <dbReference type="NCBI Taxonomy" id="709868"/>
    <lineage>
        <taxon>Bacteria</taxon>
        <taxon>Bacillati</taxon>
        <taxon>Actinomycetota</taxon>
        <taxon>Actinomycetes</taxon>
        <taxon>Micromonosporales</taxon>
        <taxon>Micromonosporaceae</taxon>
        <taxon>Micromonospora</taxon>
    </lineage>
</organism>
<comment type="caution">
    <text evidence="2">The sequence shown here is derived from an EMBL/GenBank/DDBJ whole genome shotgun (WGS) entry which is preliminary data.</text>
</comment>
<sequence length="116" mass="13188">MDVMDQETARQRWRQEHVASWLQLIATLRSEGWEAHLTCAAAPVQVEGSLPNGERFYFRARHSEVSLGIGGHDPADIPEWEETESHTEASWLPAAEGETTIRRLAFRYAQQSNPTQ</sequence>
<dbReference type="Proteomes" id="UP000278981">
    <property type="component" value="Unassembled WGS sequence"/>
</dbReference>
<evidence type="ECO:0000313" key="2">
    <source>
        <dbReference type="EMBL" id="RQX13816.1"/>
    </source>
</evidence>
<dbReference type="EMBL" id="QDGB01000317">
    <property type="protein sequence ID" value="RQX13816.1"/>
    <property type="molecule type" value="Genomic_DNA"/>
</dbReference>
<accession>A0A3N9XLA9</accession>
<reference evidence="2 3" key="1">
    <citation type="submission" date="2018-04" db="EMBL/GenBank/DDBJ databases">
        <title>Micromonosporas from Atacama Desert.</title>
        <authorList>
            <person name="Carro L."/>
            <person name="Klenk H.-P."/>
            <person name="Goodfellow M."/>
        </authorList>
    </citation>
    <scope>NUCLEOTIDE SEQUENCE [LARGE SCALE GENOMIC DNA]</scope>
    <source>
        <strain evidence="2 3">LB19</strain>
    </source>
</reference>
<protein>
    <submittedName>
        <fullName evidence="2">Uncharacterized protein</fullName>
    </submittedName>
</protein>
<name>A0A3N9XLA9_9ACTN</name>
<gene>
    <name evidence="2" type="ORF">DDE19_24965</name>
</gene>
<evidence type="ECO:0000256" key="1">
    <source>
        <dbReference type="SAM" id="MobiDB-lite"/>
    </source>
</evidence>